<accession>A0A1E7F5H9</accession>
<gene>
    <name evidence="2" type="ORF">FRACYDRAFT_262230</name>
</gene>
<dbReference type="InParanoid" id="A0A1E7F5H9"/>
<evidence type="ECO:0000313" key="3">
    <source>
        <dbReference type="Proteomes" id="UP000095751"/>
    </source>
</evidence>
<keyword evidence="3" id="KW-1185">Reference proteome</keyword>
<feature type="compositionally biased region" description="Basic and acidic residues" evidence="1">
    <location>
        <begin position="63"/>
        <end position="74"/>
    </location>
</feature>
<proteinExistence type="predicted"/>
<name>A0A1E7F5H9_9STRA</name>
<reference evidence="2 3" key="1">
    <citation type="submission" date="2016-09" db="EMBL/GenBank/DDBJ databases">
        <title>Extensive genetic diversity and differential bi-allelic expression allows diatom success in the polar Southern Ocean.</title>
        <authorList>
            <consortium name="DOE Joint Genome Institute"/>
            <person name="Mock T."/>
            <person name="Otillar R.P."/>
            <person name="Strauss J."/>
            <person name="Dupont C."/>
            <person name="Frickenhaus S."/>
            <person name="Maumus F."/>
            <person name="Mcmullan M."/>
            <person name="Sanges R."/>
            <person name="Schmutz J."/>
            <person name="Toseland A."/>
            <person name="Valas R."/>
            <person name="Veluchamy A."/>
            <person name="Ward B.J."/>
            <person name="Allen A."/>
            <person name="Barry K."/>
            <person name="Falciatore A."/>
            <person name="Ferrante M."/>
            <person name="Fortunato A.E."/>
            <person name="Gloeckner G."/>
            <person name="Gruber A."/>
            <person name="Hipkin R."/>
            <person name="Janech M."/>
            <person name="Kroth P."/>
            <person name="Leese F."/>
            <person name="Lindquist E."/>
            <person name="Lyon B.R."/>
            <person name="Martin J."/>
            <person name="Mayer C."/>
            <person name="Parker M."/>
            <person name="Quesneville H."/>
            <person name="Raymond J."/>
            <person name="Uhlig C."/>
            <person name="Valentin K.U."/>
            <person name="Worden A.Z."/>
            <person name="Armbrust E.V."/>
            <person name="Bowler C."/>
            <person name="Green B."/>
            <person name="Moulton V."/>
            <person name="Van Oosterhout C."/>
            <person name="Grigoriev I."/>
        </authorList>
    </citation>
    <scope>NUCLEOTIDE SEQUENCE [LARGE SCALE GENOMIC DNA]</scope>
    <source>
        <strain evidence="2 3">CCMP1102</strain>
    </source>
</reference>
<dbReference type="KEGG" id="fcy:FRACYDRAFT_262230"/>
<evidence type="ECO:0000313" key="2">
    <source>
        <dbReference type="EMBL" id="OEU13389.1"/>
    </source>
</evidence>
<dbReference type="EMBL" id="KV784361">
    <property type="protein sequence ID" value="OEU13389.1"/>
    <property type="molecule type" value="Genomic_DNA"/>
</dbReference>
<protein>
    <submittedName>
        <fullName evidence="2">Uncharacterized protein</fullName>
    </submittedName>
</protein>
<organism evidence="2 3">
    <name type="scientific">Fragilariopsis cylindrus CCMP1102</name>
    <dbReference type="NCBI Taxonomy" id="635003"/>
    <lineage>
        <taxon>Eukaryota</taxon>
        <taxon>Sar</taxon>
        <taxon>Stramenopiles</taxon>
        <taxon>Ochrophyta</taxon>
        <taxon>Bacillariophyta</taxon>
        <taxon>Bacillariophyceae</taxon>
        <taxon>Bacillariophycidae</taxon>
        <taxon>Bacillariales</taxon>
        <taxon>Bacillariaceae</taxon>
        <taxon>Fragilariopsis</taxon>
    </lineage>
</organism>
<feature type="compositionally biased region" description="Low complexity" evidence="1">
    <location>
        <begin position="52"/>
        <end position="61"/>
    </location>
</feature>
<feature type="region of interest" description="Disordered" evidence="1">
    <location>
        <begin position="1"/>
        <end position="78"/>
    </location>
</feature>
<evidence type="ECO:0000256" key="1">
    <source>
        <dbReference type="SAM" id="MobiDB-lite"/>
    </source>
</evidence>
<sequence length="199" mass="22574">MMNSIVNDHVSDENNGSAVANKELKFRRMPLSRHQDNIVRSSSNLSEKTSKPTKLSSSSSLKIRKDTPYKRSMNEEEVSENIEDWQALLSKDNNKSSSPLKILSVEPASSLEADDDDDDDELLCCDINPSIFRRTADCDNQDDMMVLKRANPVYDSSDDYDDIPSKRQRTTGETSVLQWGERLEEDATEGFCLMNLLRD</sequence>
<dbReference type="Proteomes" id="UP000095751">
    <property type="component" value="Unassembled WGS sequence"/>
</dbReference>
<dbReference type="AlphaFoldDB" id="A0A1E7F5H9"/>